<dbReference type="EMBL" id="JACHIG010000025">
    <property type="protein sequence ID" value="MBB5035716.1"/>
    <property type="molecule type" value="Genomic_DNA"/>
</dbReference>
<dbReference type="InterPro" id="IPR023346">
    <property type="entry name" value="Lysozyme-like_dom_sf"/>
</dbReference>
<feature type="region of interest" description="Disordered" evidence="1">
    <location>
        <begin position="1"/>
        <end position="108"/>
    </location>
</feature>
<dbReference type="Proteomes" id="UP000590740">
    <property type="component" value="Unassembled WGS sequence"/>
</dbReference>
<feature type="region of interest" description="Disordered" evidence="1">
    <location>
        <begin position="133"/>
        <end position="192"/>
    </location>
</feature>
<keyword evidence="3" id="KW-1185">Reference proteome</keyword>
<evidence type="ECO:0000313" key="3">
    <source>
        <dbReference type="Proteomes" id="UP000590740"/>
    </source>
</evidence>
<name>A0A7W7YGE6_9BACT</name>
<comment type="caution">
    <text evidence="2">The sequence shown here is derived from an EMBL/GenBank/DDBJ whole genome shotgun (WGS) entry which is preliminary data.</text>
</comment>
<feature type="compositionally biased region" description="Low complexity" evidence="1">
    <location>
        <begin position="23"/>
        <end position="38"/>
    </location>
</feature>
<evidence type="ECO:0000256" key="1">
    <source>
        <dbReference type="SAM" id="MobiDB-lite"/>
    </source>
</evidence>
<feature type="compositionally biased region" description="Polar residues" evidence="1">
    <location>
        <begin position="134"/>
        <end position="170"/>
    </location>
</feature>
<dbReference type="SUPFAM" id="SSF53955">
    <property type="entry name" value="Lysozyme-like"/>
    <property type="match status" value="1"/>
</dbReference>
<protein>
    <recommendedName>
        <fullName evidence="4">Transglycosylase SLT domain-containing protein</fullName>
    </recommendedName>
</protein>
<dbReference type="RefSeq" id="WP_184344788.1">
    <property type="nucleotide sequence ID" value="NZ_JACHIG010000025.1"/>
</dbReference>
<reference evidence="2 3" key="1">
    <citation type="submission" date="2020-08" db="EMBL/GenBank/DDBJ databases">
        <title>Genomic Encyclopedia of Type Strains, Phase IV (KMG-IV): sequencing the most valuable type-strain genomes for metagenomic binning, comparative biology and taxonomic classification.</title>
        <authorList>
            <person name="Goeker M."/>
        </authorList>
    </citation>
    <scope>NUCLEOTIDE SEQUENCE [LARGE SCALE GENOMIC DNA]</scope>
    <source>
        <strain evidence="2 3">DSM 12252</strain>
    </source>
</reference>
<dbReference type="AlphaFoldDB" id="A0A7W7YGE6"/>
<feature type="compositionally biased region" description="Basic and acidic residues" evidence="1">
    <location>
        <begin position="66"/>
        <end position="86"/>
    </location>
</feature>
<organism evidence="2 3">
    <name type="scientific">Prosthecobacter vanneervenii</name>
    <dbReference type="NCBI Taxonomy" id="48466"/>
    <lineage>
        <taxon>Bacteria</taxon>
        <taxon>Pseudomonadati</taxon>
        <taxon>Verrucomicrobiota</taxon>
        <taxon>Verrucomicrobiia</taxon>
        <taxon>Verrucomicrobiales</taxon>
        <taxon>Verrucomicrobiaceae</taxon>
        <taxon>Prosthecobacter</taxon>
    </lineage>
</organism>
<evidence type="ECO:0008006" key="4">
    <source>
        <dbReference type="Google" id="ProtNLM"/>
    </source>
</evidence>
<sequence>MPRSSGVRASSHLEGRVAEPETARSAGGSPAPRSSAAGIDWMARLKELAEQQQQRRLADSAAPDSGPRRADEEHEPDEGKAHRDERDEGQEQPQGDPYIVEHDLSADSFASRTPVMVRSRLFEMRSAPNAFIKQKQQVRGNNQLTKSQSSKATNQLLPVTLARPSQQSSAGPDEATKAGSNANPDSQKEPTRKELILGSMPGNVKLKPNPAAKSDAPGHELTGVGIGAVAHYAEDIAYAARIKGIDPDLIRAIMYMEMSHGWYAPSGLGVPYSLLPPVKSILPMNVNANYWGDAFGTKPELSIGRTNVVSGAEMLRRLQKLSPGASIAEIATLYNNVNADKVSDYGARVAQIYKDKPWEILTKQAPQKESLK</sequence>
<proteinExistence type="predicted"/>
<feature type="compositionally biased region" description="Basic and acidic residues" evidence="1">
    <location>
        <begin position="11"/>
        <end position="22"/>
    </location>
</feature>
<evidence type="ECO:0000313" key="2">
    <source>
        <dbReference type="EMBL" id="MBB5035716.1"/>
    </source>
</evidence>
<gene>
    <name evidence="2" type="ORF">HNQ65_005330</name>
</gene>
<accession>A0A7W7YGE6</accession>